<sequence length="111" mass="12129">MSNNVNSLQSQINSINQVNAVQNSDIATLKTQIAGSGGSGALMCSLVFNVYRGTNIGYCLNVKRCCTKITQDDNLPVPYFMCQYYGYNGYSGPEFQGYFVSVADCGSYMQI</sequence>
<dbReference type="EMBL" id="CAXDID020000602">
    <property type="protein sequence ID" value="CAL6105860.1"/>
    <property type="molecule type" value="Genomic_DNA"/>
</dbReference>
<accession>A0AA86NR78</accession>
<evidence type="ECO:0000313" key="7">
    <source>
        <dbReference type="EMBL" id="CAL6109031.1"/>
    </source>
</evidence>
<dbReference type="EMBL" id="CATOUU010000297">
    <property type="protein sequence ID" value="CAI9923898.1"/>
    <property type="molecule type" value="Genomic_DNA"/>
</dbReference>
<evidence type="ECO:0000313" key="8">
    <source>
        <dbReference type="EMBL" id="CAL6115733.1"/>
    </source>
</evidence>
<evidence type="ECO:0000313" key="4">
    <source>
        <dbReference type="EMBL" id="CAI9966243.1"/>
    </source>
</evidence>
<evidence type="ECO:0000313" key="5">
    <source>
        <dbReference type="EMBL" id="CAL6105559.1"/>
    </source>
</evidence>
<evidence type="ECO:0000313" key="9">
    <source>
        <dbReference type="Proteomes" id="UP001642409"/>
    </source>
</evidence>
<dbReference type="EMBL" id="CAXDID020000909">
    <property type="protein sequence ID" value="CAL6115733.1"/>
    <property type="molecule type" value="Genomic_DNA"/>
</dbReference>
<evidence type="ECO:0000313" key="3">
    <source>
        <dbReference type="EMBL" id="CAI9931758.1"/>
    </source>
</evidence>
<dbReference type="Proteomes" id="UP001642409">
    <property type="component" value="Unassembled WGS sequence"/>
</dbReference>
<dbReference type="EMBL" id="CATOUU010000497">
    <property type="protein sequence ID" value="CAI9931758.1"/>
    <property type="molecule type" value="Genomic_DNA"/>
</dbReference>
<evidence type="ECO:0000313" key="2">
    <source>
        <dbReference type="EMBL" id="CAI9925523.1"/>
    </source>
</evidence>
<proteinExistence type="predicted"/>
<gene>
    <name evidence="1" type="ORF">HINF_LOCUS11543</name>
    <name evidence="2" type="ORF">HINF_LOCUS13168</name>
    <name evidence="3" type="ORF">HINF_LOCUS19403</name>
    <name evidence="4" type="ORF">HINF_LOCUS53888</name>
    <name evidence="5" type="ORF">HINF_LOCUS73320</name>
    <name evidence="6" type="ORF">HINF_LOCUS73465</name>
    <name evidence="7" type="ORF">HINF_LOCUS75250</name>
    <name evidence="8" type="ORF">HINF_LOCUS78756</name>
</gene>
<reference evidence="1" key="1">
    <citation type="submission" date="2023-06" db="EMBL/GenBank/DDBJ databases">
        <authorList>
            <person name="Kurt Z."/>
        </authorList>
    </citation>
    <scope>NUCLEOTIDE SEQUENCE</scope>
</reference>
<evidence type="ECO:0000313" key="1">
    <source>
        <dbReference type="EMBL" id="CAI9923898.1"/>
    </source>
</evidence>
<dbReference type="EMBL" id="CATOUU010000342">
    <property type="protein sequence ID" value="CAI9925523.1"/>
    <property type="molecule type" value="Genomic_DNA"/>
</dbReference>
<name>A0AA86NR78_9EUKA</name>
<protein>
    <submittedName>
        <fullName evidence="5">Hypothetical_protein</fullName>
    </submittedName>
</protein>
<reference evidence="5 9" key="2">
    <citation type="submission" date="2024-07" db="EMBL/GenBank/DDBJ databases">
        <authorList>
            <person name="Akdeniz Z."/>
        </authorList>
    </citation>
    <scope>NUCLEOTIDE SEQUENCE [LARGE SCALE GENOMIC DNA]</scope>
</reference>
<keyword evidence="9" id="KW-1185">Reference proteome</keyword>
<dbReference type="EMBL" id="CATOUU010001001">
    <property type="protein sequence ID" value="CAI9966243.1"/>
    <property type="molecule type" value="Genomic_DNA"/>
</dbReference>
<dbReference type="AlphaFoldDB" id="A0AA86NR78"/>
<evidence type="ECO:0000313" key="6">
    <source>
        <dbReference type="EMBL" id="CAL6105860.1"/>
    </source>
</evidence>
<comment type="caution">
    <text evidence="1">The sequence shown here is derived from an EMBL/GenBank/DDBJ whole genome shotgun (WGS) entry which is preliminary data.</text>
</comment>
<organism evidence="1">
    <name type="scientific">Hexamita inflata</name>
    <dbReference type="NCBI Taxonomy" id="28002"/>
    <lineage>
        <taxon>Eukaryota</taxon>
        <taxon>Metamonada</taxon>
        <taxon>Diplomonadida</taxon>
        <taxon>Hexamitidae</taxon>
        <taxon>Hexamitinae</taxon>
        <taxon>Hexamita</taxon>
    </lineage>
</organism>
<dbReference type="EMBL" id="CAXDID020000598">
    <property type="protein sequence ID" value="CAL6105559.1"/>
    <property type="molecule type" value="Genomic_DNA"/>
</dbReference>
<dbReference type="EMBL" id="CAXDID020000661">
    <property type="protein sequence ID" value="CAL6109031.1"/>
    <property type="molecule type" value="Genomic_DNA"/>
</dbReference>